<evidence type="ECO:0000256" key="3">
    <source>
        <dbReference type="ARBA" id="ARBA00033164"/>
    </source>
</evidence>
<sequence>MIKNASPLIIYEDEQIIVCHKPAGTPTQSSHIGTSDMESLLKNHLFSSRKFHRAKSGEPYLAIIHRLDQPVEGILVFAKTPAAAKELNRQLTSQEFGKYYLAVISGIPEPQEGSLENYLVKDARTNSSAVCTKTTPGAKLARLHYRTIETYGAPGNEKFTDSKSTDTPKHTSRNHRQPPLQNESSALVEIHLDTGRHHQIRVQMAHFGHPLIGDRKYGKKITDHMNSVQSSTKRFQAGQLHLCAYKLTFRHPKTGKEMEFQI</sequence>
<feature type="compositionally biased region" description="Basic and acidic residues" evidence="4">
    <location>
        <begin position="158"/>
        <end position="169"/>
    </location>
</feature>
<evidence type="ECO:0000256" key="2">
    <source>
        <dbReference type="ARBA" id="ARBA00031870"/>
    </source>
</evidence>
<dbReference type="GO" id="GO:0009982">
    <property type="term" value="F:pseudouridine synthase activity"/>
    <property type="evidence" value="ECO:0007669"/>
    <property type="project" value="InterPro"/>
</dbReference>
<dbReference type="PANTHER" id="PTHR21600">
    <property type="entry name" value="MITOCHONDRIAL RNA PSEUDOURIDINE SYNTHASE"/>
    <property type="match status" value="1"/>
</dbReference>
<accession>A0A174ESL5</accession>
<evidence type="ECO:0000313" key="7">
    <source>
        <dbReference type="Proteomes" id="UP000095787"/>
    </source>
</evidence>
<dbReference type="InterPro" id="IPR050188">
    <property type="entry name" value="RluA_PseudoU_synthase"/>
</dbReference>
<feature type="region of interest" description="Disordered" evidence="4">
    <location>
        <begin position="152"/>
        <end position="183"/>
    </location>
</feature>
<protein>
    <recommendedName>
        <fullName evidence="2">RNA pseudouridylate synthase</fullName>
    </recommendedName>
    <alternativeName>
        <fullName evidence="3">RNA-uridine isomerase</fullName>
    </alternativeName>
</protein>
<organism evidence="6 7">
    <name type="scientific">[Ruminococcus] torques</name>
    <dbReference type="NCBI Taxonomy" id="33039"/>
    <lineage>
        <taxon>Bacteria</taxon>
        <taxon>Bacillati</taxon>
        <taxon>Bacillota</taxon>
        <taxon>Clostridia</taxon>
        <taxon>Lachnospirales</taxon>
        <taxon>Lachnospiraceae</taxon>
        <taxon>Mediterraneibacter</taxon>
    </lineage>
</organism>
<keyword evidence="6" id="KW-0413">Isomerase</keyword>
<dbReference type="SUPFAM" id="SSF55120">
    <property type="entry name" value="Pseudouridine synthase"/>
    <property type="match status" value="1"/>
</dbReference>
<evidence type="ECO:0000256" key="4">
    <source>
        <dbReference type="SAM" id="MobiDB-lite"/>
    </source>
</evidence>
<feature type="domain" description="Pseudouridine synthase RsuA/RluA-like" evidence="5">
    <location>
        <begin position="16"/>
        <end position="206"/>
    </location>
</feature>
<dbReference type="Gene3D" id="3.30.2350.10">
    <property type="entry name" value="Pseudouridine synthase"/>
    <property type="match status" value="1"/>
</dbReference>
<dbReference type="InterPro" id="IPR006145">
    <property type="entry name" value="PsdUridine_synth_RsuA/RluA"/>
</dbReference>
<evidence type="ECO:0000313" key="6">
    <source>
        <dbReference type="EMBL" id="CUO39596.1"/>
    </source>
</evidence>
<gene>
    <name evidence="6" type="primary">rluA</name>
    <name evidence="6" type="ORF">ERS852456_02441</name>
</gene>
<dbReference type="GO" id="GO:0006396">
    <property type="term" value="P:RNA processing"/>
    <property type="evidence" value="ECO:0007669"/>
    <property type="project" value="UniProtKB-ARBA"/>
</dbReference>
<dbReference type="GeneID" id="97330264"/>
<comment type="catalytic activity">
    <reaction evidence="1">
        <text>a uridine in RNA = a pseudouridine in RNA</text>
        <dbReference type="Rhea" id="RHEA:48348"/>
        <dbReference type="Rhea" id="RHEA-COMP:12068"/>
        <dbReference type="Rhea" id="RHEA-COMP:12069"/>
        <dbReference type="ChEBI" id="CHEBI:65314"/>
        <dbReference type="ChEBI" id="CHEBI:65315"/>
    </reaction>
</comment>
<dbReference type="Proteomes" id="UP000095787">
    <property type="component" value="Unassembled WGS sequence"/>
</dbReference>
<dbReference type="GO" id="GO:0003723">
    <property type="term" value="F:RNA binding"/>
    <property type="evidence" value="ECO:0007669"/>
    <property type="project" value="InterPro"/>
</dbReference>
<evidence type="ECO:0000259" key="5">
    <source>
        <dbReference type="Pfam" id="PF00849"/>
    </source>
</evidence>
<dbReference type="GO" id="GO:0140098">
    <property type="term" value="F:catalytic activity, acting on RNA"/>
    <property type="evidence" value="ECO:0007669"/>
    <property type="project" value="UniProtKB-ARBA"/>
</dbReference>
<dbReference type="GO" id="GO:0001522">
    <property type="term" value="P:pseudouridine synthesis"/>
    <property type="evidence" value="ECO:0007669"/>
    <property type="project" value="InterPro"/>
</dbReference>
<proteinExistence type="predicted"/>
<evidence type="ECO:0000256" key="1">
    <source>
        <dbReference type="ARBA" id="ARBA00000073"/>
    </source>
</evidence>
<dbReference type="EMBL" id="CYZO01000042">
    <property type="protein sequence ID" value="CUO39596.1"/>
    <property type="molecule type" value="Genomic_DNA"/>
</dbReference>
<name>A0A174ESL5_9FIRM</name>
<dbReference type="Pfam" id="PF00849">
    <property type="entry name" value="PseudoU_synth_2"/>
    <property type="match status" value="1"/>
</dbReference>
<reference evidence="6 7" key="1">
    <citation type="submission" date="2015-09" db="EMBL/GenBank/DDBJ databases">
        <authorList>
            <consortium name="Pathogen Informatics"/>
        </authorList>
    </citation>
    <scope>NUCLEOTIDE SEQUENCE [LARGE SCALE GENOMIC DNA]</scope>
    <source>
        <strain evidence="6 7">2789STDY5834841</strain>
    </source>
</reference>
<dbReference type="InterPro" id="IPR020103">
    <property type="entry name" value="PsdUridine_synth_cat_dom_sf"/>
</dbReference>
<dbReference type="AlphaFoldDB" id="A0A174ESL5"/>
<dbReference type="RefSeq" id="WP_022003274.1">
    <property type="nucleotide sequence ID" value="NZ_CAUBRL010000023.1"/>
</dbReference>
<dbReference type="CDD" id="cd02869">
    <property type="entry name" value="PseudoU_synth_RluA_like"/>
    <property type="match status" value="1"/>
</dbReference>